<reference evidence="13" key="1">
    <citation type="journal article" date="2014" name="Front. Microbiol.">
        <title>High frequency of phylogenetically diverse reductive dehalogenase-homologous genes in deep subseafloor sedimentary metagenomes.</title>
        <authorList>
            <person name="Kawai M."/>
            <person name="Futagami T."/>
            <person name="Toyoda A."/>
            <person name="Takaki Y."/>
            <person name="Nishi S."/>
            <person name="Hori S."/>
            <person name="Arai W."/>
            <person name="Tsubouchi T."/>
            <person name="Morono Y."/>
            <person name="Uchiyama I."/>
            <person name="Ito T."/>
            <person name="Fujiyama A."/>
            <person name="Inagaki F."/>
            <person name="Takami H."/>
        </authorList>
    </citation>
    <scope>NUCLEOTIDE SEQUENCE</scope>
    <source>
        <strain evidence="13">Expedition CK06-06</strain>
    </source>
</reference>
<evidence type="ECO:0000256" key="11">
    <source>
        <dbReference type="ARBA" id="ARBA00023201"/>
    </source>
</evidence>
<dbReference type="PROSITE" id="PS50283">
    <property type="entry name" value="NA_SOLUT_SYMP_3"/>
    <property type="match status" value="1"/>
</dbReference>
<evidence type="ECO:0000256" key="5">
    <source>
        <dbReference type="ARBA" id="ARBA00022692"/>
    </source>
</evidence>
<dbReference type="EMBL" id="BARW01030410">
    <property type="protein sequence ID" value="GAJ05629.1"/>
    <property type="molecule type" value="Genomic_DNA"/>
</dbReference>
<feature type="transmembrane region" description="Helical" evidence="12">
    <location>
        <begin position="158"/>
        <end position="176"/>
    </location>
</feature>
<dbReference type="GO" id="GO:0015293">
    <property type="term" value="F:symporter activity"/>
    <property type="evidence" value="ECO:0007669"/>
    <property type="project" value="UniProtKB-KW"/>
</dbReference>
<evidence type="ECO:0000256" key="7">
    <source>
        <dbReference type="ARBA" id="ARBA00022989"/>
    </source>
</evidence>
<comment type="similarity">
    <text evidence="2">Belongs to the sodium:solute symporter (SSF) (TC 2.A.21) family.</text>
</comment>
<evidence type="ECO:0000313" key="13">
    <source>
        <dbReference type="EMBL" id="GAJ05629.1"/>
    </source>
</evidence>
<keyword evidence="11" id="KW-0739">Sodium transport</keyword>
<keyword evidence="4" id="KW-1003">Cell membrane</keyword>
<comment type="caution">
    <text evidence="13">The sequence shown here is derived from an EMBL/GenBank/DDBJ whole genome shotgun (WGS) entry which is preliminary data.</text>
</comment>
<dbReference type="Pfam" id="PF00474">
    <property type="entry name" value="SSF"/>
    <property type="match status" value="1"/>
</dbReference>
<evidence type="ECO:0000256" key="6">
    <source>
        <dbReference type="ARBA" id="ARBA00022847"/>
    </source>
</evidence>
<evidence type="ECO:0000256" key="2">
    <source>
        <dbReference type="ARBA" id="ARBA00006434"/>
    </source>
</evidence>
<dbReference type="PANTHER" id="PTHR48086:SF3">
    <property type="entry name" value="SODIUM_PROLINE SYMPORTER"/>
    <property type="match status" value="1"/>
</dbReference>
<evidence type="ECO:0000256" key="1">
    <source>
        <dbReference type="ARBA" id="ARBA00004651"/>
    </source>
</evidence>
<dbReference type="PANTHER" id="PTHR48086">
    <property type="entry name" value="SODIUM/PROLINE SYMPORTER-RELATED"/>
    <property type="match status" value="1"/>
</dbReference>
<dbReference type="InterPro" id="IPR050277">
    <property type="entry name" value="Sodium:Solute_Symporter"/>
</dbReference>
<keyword evidence="6" id="KW-0769">Symport</keyword>
<evidence type="ECO:0000256" key="8">
    <source>
        <dbReference type="ARBA" id="ARBA00023053"/>
    </source>
</evidence>
<sequence length="249" mass="27225">KSKRCSEKSIIYSVIIWMAIDLVIILSGFTALQLFPNLTDPDMAFIMLGVAIFPNALRGIFFIALLAMIMSTVDSFLQSGAASLTHDVYRHFKPKSTEKQLIMASRIFIIILGLLSLTVALYFQMIIPALVFTLTIWTAAMLVPTLLALTGRKIRNDTAFYCLLGGALSALIGGKGNITEEGILFGFFITTRLLTMILILPLVSMTTPIDRLTLGLVRLGLPYQLAYITTTALNQVAVLKAEAGVIMDA</sequence>
<feature type="transmembrane region" description="Helical" evidence="12">
    <location>
        <begin position="12"/>
        <end position="32"/>
    </location>
</feature>
<keyword evidence="5 12" id="KW-0812">Transmembrane</keyword>
<evidence type="ECO:0000256" key="10">
    <source>
        <dbReference type="ARBA" id="ARBA00023136"/>
    </source>
</evidence>
<feature type="transmembrane region" description="Helical" evidence="12">
    <location>
        <begin position="44"/>
        <end position="69"/>
    </location>
</feature>
<dbReference type="InterPro" id="IPR038377">
    <property type="entry name" value="Na/Glc_symporter_sf"/>
</dbReference>
<gene>
    <name evidence="13" type="ORF">S12H4_48627</name>
</gene>
<dbReference type="CDD" id="cd16914">
    <property type="entry name" value="EcfT"/>
    <property type="match status" value="1"/>
</dbReference>
<dbReference type="Gene3D" id="1.20.1730.10">
    <property type="entry name" value="Sodium/glucose cotransporter"/>
    <property type="match status" value="1"/>
</dbReference>
<feature type="non-terminal residue" evidence="13">
    <location>
        <position position="249"/>
    </location>
</feature>
<dbReference type="GO" id="GO:0005886">
    <property type="term" value="C:plasma membrane"/>
    <property type="evidence" value="ECO:0007669"/>
    <property type="project" value="UniProtKB-SubCell"/>
</dbReference>
<accession>X1TK42</accession>
<evidence type="ECO:0000256" key="9">
    <source>
        <dbReference type="ARBA" id="ARBA00023065"/>
    </source>
</evidence>
<keyword evidence="3" id="KW-0813">Transport</keyword>
<feature type="non-terminal residue" evidence="13">
    <location>
        <position position="1"/>
    </location>
</feature>
<feature type="transmembrane region" description="Helical" evidence="12">
    <location>
        <begin position="101"/>
        <end position="123"/>
    </location>
</feature>
<keyword evidence="7 12" id="KW-1133">Transmembrane helix</keyword>
<evidence type="ECO:0000256" key="12">
    <source>
        <dbReference type="SAM" id="Phobius"/>
    </source>
</evidence>
<dbReference type="InterPro" id="IPR003339">
    <property type="entry name" value="ABC/ECF_trnsptr_transmembrane"/>
</dbReference>
<proteinExistence type="inferred from homology"/>
<comment type="subcellular location">
    <subcellularLocation>
        <location evidence="1">Cell membrane</location>
        <topology evidence="1">Multi-pass membrane protein</topology>
    </subcellularLocation>
</comment>
<evidence type="ECO:0000256" key="4">
    <source>
        <dbReference type="ARBA" id="ARBA00022475"/>
    </source>
</evidence>
<dbReference type="GO" id="GO:0006814">
    <property type="term" value="P:sodium ion transport"/>
    <property type="evidence" value="ECO:0007669"/>
    <property type="project" value="UniProtKB-KW"/>
</dbReference>
<feature type="transmembrane region" description="Helical" evidence="12">
    <location>
        <begin position="182"/>
        <end position="203"/>
    </location>
</feature>
<evidence type="ECO:0000256" key="3">
    <source>
        <dbReference type="ARBA" id="ARBA00022448"/>
    </source>
</evidence>
<keyword evidence="9" id="KW-0406">Ion transport</keyword>
<dbReference type="AlphaFoldDB" id="X1TK42"/>
<keyword evidence="10 12" id="KW-0472">Membrane</keyword>
<keyword evidence="8" id="KW-0915">Sodium</keyword>
<feature type="transmembrane region" description="Helical" evidence="12">
    <location>
        <begin position="129"/>
        <end position="151"/>
    </location>
</feature>
<protein>
    <submittedName>
        <fullName evidence="13">Uncharacterized protein</fullName>
    </submittedName>
</protein>
<organism evidence="13">
    <name type="scientific">marine sediment metagenome</name>
    <dbReference type="NCBI Taxonomy" id="412755"/>
    <lineage>
        <taxon>unclassified sequences</taxon>
        <taxon>metagenomes</taxon>
        <taxon>ecological metagenomes</taxon>
    </lineage>
</organism>
<dbReference type="InterPro" id="IPR001734">
    <property type="entry name" value="Na/solute_symporter"/>
</dbReference>
<name>X1TK42_9ZZZZ</name>